<evidence type="ECO:0000313" key="3">
    <source>
        <dbReference type="Proteomes" id="UP000482487"/>
    </source>
</evidence>
<comment type="caution">
    <text evidence="2">The sequence shown here is derived from an EMBL/GenBank/DDBJ whole genome shotgun (WGS) entry which is preliminary data.</text>
</comment>
<dbReference type="EMBL" id="WVUD01000052">
    <property type="protein sequence ID" value="MYL85035.1"/>
    <property type="molecule type" value="Genomic_DNA"/>
</dbReference>
<keyword evidence="1" id="KW-0472">Membrane</keyword>
<keyword evidence="1" id="KW-0812">Transmembrane</keyword>
<organism evidence="2 3">
    <name type="scientific">Solidesulfovibrio aerotolerans</name>
    <dbReference type="NCBI Taxonomy" id="295255"/>
    <lineage>
        <taxon>Bacteria</taxon>
        <taxon>Pseudomonadati</taxon>
        <taxon>Thermodesulfobacteriota</taxon>
        <taxon>Desulfovibrionia</taxon>
        <taxon>Desulfovibrionales</taxon>
        <taxon>Desulfovibrionaceae</taxon>
        <taxon>Solidesulfovibrio</taxon>
    </lineage>
</organism>
<keyword evidence="3" id="KW-1185">Reference proteome</keyword>
<feature type="transmembrane region" description="Helical" evidence="1">
    <location>
        <begin position="44"/>
        <end position="63"/>
    </location>
</feature>
<dbReference type="AlphaFoldDB" id="A0A7C9N7B2"/>
<name>A0A7C9N7B2_9BACT</name>
<evidence type="ECO:0008006" key="4">
    <source>
        <dbReference type="Google" id="ProtNLM"/>
    </source>
</evidence>
<keyword evidence="1" id="KW-1133">Transmembrane helix</keyword>
<proteinExistence type="predicted"/>
<sequence>MSIERMQDAKDSTQKSVALFLICITAFKHEIFDIGHVSTSDKVVAVLFATILVVTFWFLERIVDARLDKIWIFRAIAMGADNIEGVWLDVVRDNGGIRCGALLTICYQDSQYVISGEEYFPGGGAGGAFNTDMSVYRHRKINYIYNATEADGQTSMSGRGYYEFKGFRCMQFIGKFINDNSNRHYEVRGVRLSSVLHELPPGDVRGLSDPVIRYYKKGLRRKLSRVFNQRPEMTIAEKQILTVAIIKYFERFLQCKI</sequence>
<gene>
    <name evidence="2" type="ORF">GTA51_18145</name>
</gene>
<dbReference type="RefSeq" id="WP_160963630.1">
    <property type="nucleotide sequence ID" value="NZ_WVUD01000052.1"/>
</dbReference>
<evidence type="ECO:0000313" key="2">
    <source>
        <dbReference type="EMBL" id="MYL85035.1"/>
    </source>
</evidence>
<accession>A0A7C9N7B2</accession>
<dbReference type="Proteomes" id="UP000482487">
    <property type="component" value="Unassembled WGS sequence"/>
</dbReference>
<reference evidence="2 3" key="1">
    <citation type="submission" date="2020-01" db="EMBL/GenBank/DDBJ databases">
        <title>Genome sequence of Desulfovibrio aerotolerans DSM 16695(T).</title>
        <authorList>
            <person name="Karnachuk O."/>
            <person name="Avakyan M."/>
            <person name="Mardanov A."/>
            <person name="Kadnikov V."/>
            <person name="Ravin N."/>
        </authorList>
    </citation>
    <scope>NUCLEOTIDE SEQUENCE [LARGE SCALE GENOMIC DNA]</scope>
    <source>
        <strain evidence="2 3">DSM 16695</strain>
    </source>
</reference>
<evidence type="ECO:0000256" key="1">
    <source>
        <dbReference type="SAM" id="Phobius"/>
    </source>
</evidence>
<protein>
    <recommendedName>
        <fullName evidence="4">SMODS-associating 2TM beta-strand rich effector domain-containing protein</fullName>
    </recommendedName>
</protein>